<dbReference type="Proteomes" id="UP001139648">
    <property type="component" value="Unassembled WGS sequence"/>
</dbReference>
<dbReference type="CDD" id="cd17393">
    <property type="entry name" value="MFS_MosC_like"/>
    <property type="match status" value="1"/>
</dbReference>
<dbReference type="PROSITE" id="PS50850">
    <property type="entry name" value="MFS"/>
    <property type="match status" value="1"/>
</dbReference>
<sequence>MSAPSIPHAVHAARKATYTLLFVNGLATTSWVVHLPDLAQQTRSSDAQIGLATSAVGIGSVVFIVLTGFLLSRYGTRAAATLAVTFYGLAMPTLGFATGFPVFFLGLLLGGAGSAAVEIAASTSGSRLEHAYRKPMMSSFIGSMGAGMVLGTLVGAGSIALGLSTLTHMSAIGVVILAAGLYACPRLLAGKADRTIGAKVRHLPTPSWRLAAIGAVILVSVIEGATLTWATLYMTRDLGTTAAFAAFAVTAHSLGTTVVQLSGDWFRRRYSAARITRVSVVVGGAVMAGALAAGNPWFALVGFFALGGGIAFVYPAGISAAADTQATPAPGVSVAQTVRYLAGFGAGPLVGVLVGAYGLTWTFYVAIAFGVTLTLLLGGFLGKEPGLGRRSGGDLPDIEAPEPEARPVADRTPDLAIRPELD</sequence>
<dbReference type="GO" id="GO:0022857">
    <property type="term" value="F:transmembrane transporter activity"/>
    <property type="evidence" value="ECO:0007669"/>
    <property type="project" value="InterPro"/>
</dbReference>
<evidence type="ECO:0000259" key="7">
    <source>
        <dbReference type="PROSITE" id="PS50850"/>
    </source>
</evidence>
<evidence type="ECO:0000256" key="1">
    <source>
        <dbReference type="ARBA" id="ARBA00004651"/>
    </source>
</evidence>
<evidence type="ECO:0000256" key="5">
    <source>
        <dbReference type="SAM" id="MobiDB-lite"/>
    </source>
</evidence>
<accession>A0A9X2GSD1</accession>
<dbReference type="RefSeq" id="WP_253747525.1">
    <property type="nucleotide sequence ID" value="NZ_BAABKA010000060.1"/>
</dbReference>
<feature type="transmembrane region" description="Helical" evidence="6">
    <location>
        <begin position="47"/>
        <end position="71"/>
    </location>
</feature>
<keyword evidence="2 6" id="KW-0812">Transmembrane</keyword>
<dbReference type="InterPro" id="IPR051788">
    <property type="entry name" value="MFS_Transporter"/>
</dbReference>
<evidence type="ECO:0000256" key="2">
    <source>
        <dbReference type="ARBA" id="ARBA00022692"/>
    </source>
</evidence>
<keyword evidence="3 6" id="KW-1133">Transmembrane helix</keyword>
<dbReference type="EMBL" id="JAMZEB010000002">
    <property type="protein sequence ID" value="MCP2360003.1"/>
    <property type="molecule type" value="Genomic_DNA"/>
</dbReference>
<evidence type="ECO:0000256" key="4">
    <source>
        <dbReference type="ARBA" id="ARBA00023136"/>
    </source>
</evidence>
<gene>
    <name evidence="8" type="ORF">HD597_007023</name>
</gene>
<feature type="compositionally biased region" description="Basic and acidic residues" evidence="5">
    <location>
        <begin position="403"/>
        <end position="422"/>
    </location>
</feature>
<name>A0A9X2GSD1_9ACTN</name>
<feature type="transmembrane region" description="Helical" evidence="6">
    <location>
        <begin position="102"/>
        <end position="121"/>
    </location>
</feature>
<dbReference type="PANTHER" id="PTHR23514:SF13">
    <property type="entry name" value="INNER MEMBRANE PROTEIN YBJJ"/>
    <property type="match status" value="1"/>
</dbReference>
<feature type="transmembrane region" description="Helical" evidence="6">
    <location>
        <begin position="210"/>
        <end position="230"/>
    </location>
</feature>
<evidence type="ECO:0000313" key="9">
    <source>
        <dbReference type="Proteomes" id="UP001139648"/>
    </source>
</evidence>
<dbReference type="InterPro" id="IPR036259">
    <property type="entry name" value="MFS_trans_sf"/>
</dbReference>
<dbReference type="PANTHER" id="PTHR23514">
    <property type="entry name" value="BYPASS OF STOP CODON PROTEIN 6"/>
    <property type="match status" value="1"/>
</dbReference>
<dbReference type="GO" id="GO:0005886">
    <property type="term" value="C:plasma membrane"/>
    <property type="evidence" value="ECO:0007669"/>
    <property type="project" value="UniProtKB-SubCell"/>
</dbReference>
<dbReference type="Gene3D" id="1.20.1250.20">
    <property type="entry name" value="MFS general substrate transporter like domains"/>
    <property type="match status" value="1"/>
</dbReference>
<reference evidence="8" key="1">
    <citation type="submission" date="2022-06" db="EMBL/GenBank/DDBJ databases">
        <title>Sequencing the genomes of 1000 actinobacteria strains.</title>
        <authorList>
            <person name="Klenk H.-P."/>
        </authorList>
    </citation>
    <scope>NUCLEOTIDE SEQUENCE</scope>
    <source>
        <strain evidence="8">DSM 46694</strain>
    </source>
</reference>
<proteinExistence type="predicted"/>
<evidence type="ECO:0000256" key="6">
    <source>
        <dbReference type="SAM" id="Phobius"/>
    </source>
</evidence>
<dbReference type="Pfam" id="PF07690">
    <property type="entry name" value="MFS_1"/>
    <property type="match status" value="1"/>
</dbReference>
<dbReference type="InterPro" id="IPR020846">
    <property type="entry name" value="MFS_dom"/>
</dbReference>
<feature type="transmembrane region" description="Helical" evidence="6">
    <location>
        <begin position="275"/>
        <end position="292"/>
    </location>
</feature>
<feature type="transmembrane region" description="Helical" evidence="6">
    <location>
        <begin position="78"/>
        <end position="96"/>
    </location>
</feature>
<dbReference type="InterPro" id="IPR011701">
    <property type="entry name" value="MFS"/>
</dbReference>
<feature type="transmembrane region" description="Helical" evidence="6">
    <location>
        <begin position="242"/>
        <end position="263"/>
    </location>
</feature>
<feature type="transmembrane region" description="Helical" evidence="6">
    <location>
        <begin position="363"/>
        <end position="381"/>
    </location>
</feature>
<feature type="transmembrane region" description="Helical" evidence="6">
    <location>
        <begin position="141"/>
        <end position="163"/>
    </location>
</feature>
<feature type="transmembrane region" description="Helical" evidence="6">
    <location>
        <begin position="298"/>
        <end position="317"/>
    </location>
</feature>
<protein>
    <submittedName>
        <fullName evidence="8">MFS family permease</fullName>
    </submittedName>
</protein>
<keyword evidence="4 6" id="KW-0472">Membrane</keyword>
<feature type="transmembrane region" description="Helical" evidence="6">
    <location>
        <begin position="16"/>
        <end position="35"/>
    </location>
</feature>
<organism evidence="8 9">
    <name type="scientific">Nonomuraea thailandensis</name>
    <dbReference type="NCBI Taxonomy" id="1188745"/>
    <lineage>
        <taxon>Bacteria</taxon>
        <taxon>Bacillati</taxon>
        <taxon>Actinomycetota</taxon>
        <taxon>Actinomycetes</taxon>
        <taxon>Streptosporangiales</taxon>
        <taxon>Streptosporangiaceae</taxon>
        <taxon>Nonomuraea</taxon>
    </lineage>
</organism>
<dbReference type="AlphaFoldDB" id="A0A9X2GSD1"/>
<feature type="region of interest" description="Disordered" evidence="5">
    <location>
        <begin position="387"/>
        <end position="422"/>
    </location>
</feature>
<keyword evidence="9" id="KW-1185">Reference proteome</keyword>
<feature type="domain" description="Major facilitator superfamily (MFS) profile" evidence="7">
    <location>
        <begin position="13"/>
        <end position="386"/>
    </location>
</feature>
<comment type="caution">
    <text evidence="8">The sequence shown here is derived from an EMBL/GenBank/DDBJ whole genome shotgun (WGS) entry which is preliminary data.</text>
</comment>
<feature type="transmembrane region" description="Helical" evidence="6">
    <location>
        <begin position="169"/>
        <end position="189"/>
    </location>
</feature>
<evidence type="ECO:0000313" key="8">
    <source>
        <dbReference type="EMBL" id="MCP2360003.1"/>
    </source>
</evidence>
<evidence type="ECO:0000256" key="3">
    <source>
        <dbReference type="ARBA" id="ARBA00022989"/>
    </source>
</evidence>
<comment type="subcellular location">
    <subcellularLocation>
        <location evidence="1">Cell membrane</location>
        <topology evidence="1">Multi-pass membrane protein</topology>
    </subcellularLocation>
</comment>
<feature type="transmembrane region" description="Helical" evidence="6">
    <location>
        <begin position="338"/>
        <end position="357"/>
    </location>
</feature>
<dbReference type="SUPFAM" id="SSF103473">
    <property type="entry name" value="MFS general substrate transporter"/>
    <property type="match status" value="1"/>
</dbReference>